<organism evidence="1 2">
    <name type="scientific">Methylobacterium longum</name>
    <dbReference type="NCBI Taxonomy" id="767694"/>
    <lineage>
        <taxon>Bacteria</taxon>
        <taxon>Pseudomonadati</taxon>
        <taxon>Pseudomonadota</taxon>
        <taxon>Alphaproteobacteria</taxon>
        <taxon>Hyphomicrobiales</taxon>
        <taxon>Methylobacteriaceae</taxon>
        <taxon>Methylobacterium</taxon>
    </lineage>
</organism>
<dbReference type="Proteomes" id="UP001244297">
    <property type="component" value="Unassembled WGS sequence"/>
</dbReference>
<comment type="caution">
    <text evidence="1">The sequence shown here is derived from an EMBL/GenBank/DDBJ whole genome shotgun (WGS) entry which is preliminary data.</text>
</comment>
<protein>
    <submittedName>
        <fullName evidence="1">Uncharacterized protein</fullName>
    </submittedName>
</protein>
<gene>
    <name evidence="1" type="ORF">QWZ18_20255</name>
</gene>
<accession>A0ABT8ASM0</accession>
<sequence length="153" mass="16242">MSGGYSSGYRPSANVQTVGSDPIRRSWLETASYAPDAYRAQHGLSLGLTPATRQTAMAALFSERPIDVDPSQDIFGIGRGPQIPNYAQGVEPLAFLGQASPPSQAFRDQNQYALLAQDVGNALTGQPTRSENRAGDALAFLFGTGPQTPGRSR</sequence>
<dbReference type="RefSeq" id="WP_238293025.1">
    <property type="nucleotide sequence ID" value="NZ_BPQS01000062.1"/>
</dbReference>
<evidence type="ECO:0000313" key="1">
    <source>
        <dbReference type="EMBL" id="MDN3572949.1"/>
    </source>
</evidence>
<keyword evidence="2" id="KW-1185">Reference proteome</keyword>
<proteinExistence type="predicted"/>
<evidence type="ECO:0000313" key="2">
    <source>
        <dbReference type="Proteomes" id="UP001244297"/>
    </source>
</evidence>
<dbReference type="EMBL" id="JAUFPT010000063">
    <property type="protein sequence ID" value="MDN3572949.1"/>
    <property type="molecule type" value="Genomic_DNA"/>
</dbReference>
<name>A0ABT8ASM0_9HYPH</name>
<reference evidence="2" key="1">
    <citation type="journal article" date="2019" name="Int. J. Syst. Evol. Microbiol.">
        <title>The Global Catalogue of Microorganisms (GCM) 10K type strain sequencing project: providing services to taxonomists for standard genome sequencing and annotation.</title>
        <authorList>
            <consortium name="The Broad Institute Genomics Platform"/>
            <consortium name="The Broad Institute Genome Sequencing Center for Infectious Disease"/>
            <person name="Wu L."/>
            <person name="Ma J."/>
        </authorList>
    </citation>
    <scope>NUCLEOTIDE SEQUENCE [LARGE SCALE GENOMIC DNA]</scope>
    <source>
        <strain evidence="2">CECT 7806</strain>
    </source>
</reference>